<comment type="caution">
    <text evidence="3">The sequence shown here is derived from an EMBL/GenBank/DDBJ whole genome shotgun (WGS) entry which is preliminary data.</text>
</comment>
<accession>A0A1G1WK78</accession>
<proteinExistence type="predicted"/>
<reference evidence="3 4" key="1">
    <citation type="journal article" date="2016" name="Nat. Commun.">
        <title>Thousands of microbial genomes shed light on interconnected biogeochemical processes in an aquifer system.</title>
        <authorList>
            <person name="Anantharaman K."/>
            <person name="Brown C.T."/>
            <person name="Hug L.A."/>
            <person name="Sharon I."/>
            <person name="Castelle C.J."/>
            <person name="Probst A.J."/>
            <person name="Thomas B.C."/>
            <person name="Singh A."/>
            <person name="Wilkins M.J."/>
            <person name="Karaoz U."/>
            <person name="Brodie E.L."/>
            <person name="Williams K.H."/>
            <person name="Hubbard S.S."/>
            <person name="Banfield J.F."/>
        </authorList>
    </citation>
    <scope>NUCLEOTIDE SEQUENCE [LARGE SCALE GENOMIC DNA]</scope>
</reference>
<feature type="compositionally biased region" description="Basic residues" evidence="1">
    <location>
        <begin position="1"/>
        <end position="11"/>
    </location>
</feature>
<dbReference type="AlphaFoldDB" id="A0A1G1WK78"/>
<evidence type="ECO:0000256" key="1">
    <source>
        <dbReference type="SAM" id="MobiDB-lite"/>
    </source>
</evidence>
<evidence type="ECO:0000259" key="2">
    <source>
        <dbReference type="Pfam" id="PF19335"/>
    </source>
</evidence>
<dbReference type="EMBL" id="MHCU01000028">
    <property type="protein sequence ID" value="OGY27637.1"/>
    <property type="molecule type" value="Genomic_DNA"/>
</dbReference>
<sequence length="66" mass="7519">MKPSKNSKLKIKNYSEPKEHNETKKEGLTDKPGESLYVCPMHPEVTRKEPGDCPKCGMKLEKHNHG</sequence>
<dbReference type="GO" id="GO:0046872">
    <property type="term" value="F:metal ion binding"/>
    <property type="evidence" value="ECO:0007669"/>
    <property type="project" value="InterPro"/>
</dbReference>
<evidence type="ECO:0000313" key="4">
    <source>
        <dbReference type="Proteomes" id="UP000176645"/>
    </source>
</evidence>
<dbReference type="Pfam" id="PF19335">
    <property type="entry name" value="HMBD"/>
    <property type="match status" value="1"/>
</dbReference>
<dbReference type="InterPro" id="IPR045800">
    <property type="entry name" value="HMBD"/>
</dbReference>
<protein>
    <recommendedName>
        <fullName evidence="2">Heavy metal binding domain-containing protein</fullName>
    </recommendedName>
</protein>
<gene>
    <name evidence="3" type="ORF">A2Z42_00740</name>
</gene>
<feature type="compositionally biased region" description="Basic and acidic residues" evidence="1">
    <location>
        <begin position="13"/>
        <end position="33"/>
    </location>
</feature>
<dbReference type="Proteomes" id="UP000176645">
    <property type="component" value="Unassembled WGS sequence"/>
</dbReference>
<evidence type="ECO:0000313" key="3">
    <source>
        <dbReference type="EMBL" id="OGY27637.1"/>
    </source>
</evidence>
<name>A0A1G1WK78_9BACT</name>
<organism evidence="3 4">
    <name type="scientific">Candidatus Woykebacteria bacterium RBG_19FT_COMBO_43_10</name>
    <dbReference type="NCBI Taxonomy" id="1802598"/>
    <lineage>
        <taxon>Bacteria</taxon>
        <taxon>Candidatus Woykeibacteriota</taxon>
    </lineage>
</organism>
<feature type="region of interest" description="Disordered" evidence="1">
    <location>
        <begin position="1"/>
        <end position="35"/>
    </location>
</feature>
<feature type="domain" description="Heavy metal binding" evidence="2">
    <location>
        <begin position="37"/>
        <end position="62"/>
    </location>
</feature>